<reference evidence="1" key="2">
    <citation type="submission" date="2021-09" db="EMBL/GenBank/DDBJ databases">
        <authorList>
            <person name="Jia N."/>
            <person name="Wang J."/>
            <person name="Shi W."/>
            <person name="Du L."/>
            <person name="Sun Y."/>
            <person name="Zhan W."/>
            <person name="Jiang J."/>
            <person name="Wang Q."/>
            <person name="Zhang B."/>
            <person name="Ji P."/>
            <person name="Sakyi L.B."/>
            <person name="Cui X."/>
            <person name="Yuan T."/>
            <person name="Jiang B."/>
            <person name="Yang W."/>
            <person name="Lam T.T.-Y."/>
            <person name="Chang Q."/>
            <person name="Ding S."/>
            <person name="Wang X."/>
            <person name="Zhu J."/>
            <person name="Ruan X."/>
            <person name="Zhao L."/>
            <person name="Wei J."/>
            <person name="Que T."/>
            <person name="Du C."/>
            <person name="Cheng J."/>
            <person name="Dai P."/>
            <person name="Han X."/>
            <person name="Huang E."/>
            <person name="Gao Y."/>
            <person name="Liu J."/>
            <person name="Shao H."/>
            <person name="Ye R."/>
            <person name="Li L."/>
            <person name="Wei W."/>
            <person name="Wang X."/>
            <person name="Wang C."/>
            <person name="Huo Q."/>
            <person name="Li W."/>
            <person name="Guo W."/>
            <person name="Chen H."/>
            <person name="Chen S."/>
            <person name="Zhou L."/>
            <person name="Zhou L."/>
            <person name="Ni X."/>
            <person name="Tian J."/>
            <person name="Zhou Y."/>
            <person name="Sheng Y."/>
            <person name="Liu T."/>
            <person name="Pan Y."/>
            <person name="Xia L."/>
            <person name="Li J."/>
            <person name="Zhao F."/>
            <person name="Cao W."/>
        </authorList>
    </citation>
    <scope>NUCLEOTIDE SEQUENCE</scope>
    <source>
        <strain evidence="1">Rsan-2018</strain>
        <tissue evidence="1">Larvae</tissue>
    </source>
</reference>
<sequence length="80" mass="8680">MEAPMMMESDLRAAVWQDHGWTPGSDAAGTLVHLSTKVNEVAGAKKLLLFLSAIGEEAYVTLWSLLLPMTPSTSSYQEVV</sequence>
<dbReference type="Proteomes" id="UP000821837">
    <property type="component" value="Unassembled WGS sequence"/>
</dbReference>
<protein>
    <submittedName>
        <fullName evidence="1">Uncharacterized protein</fullName>
    </submittedName>
</protein>
<dbReference type="AlphaFoldDB" id="A0A9D4T1B4"/>
<evidence type="ECO:0000313" key="2">
    <source>
        <dbReference type="Proteomes" id="UP000821837"/>
    </source>
</evidence>
<comment type="caution">
    <text evidence="1">The sequence shown here is derived from an EMBL/GenBank/DDBJ whole genome shotgun (WGS) entry which is preliminary data.</text>
</comment>
<gene>
    <name evidence="1" type="ORF">HPB52_006449</name>
</gene>
<dbReference type="EMBL" id="JABSTV010001248">
    <property type="protein sequence ID" value="KAH7968191.1"/>
    <property type="molecule type" value="Genomic_DNA"/>
</dbReference>
<evidence type="ECO:0000313" key="1">
    <source>
        <dbReference type="EMBL" id="KAH7968191.1"/>
    </source>
</evidence>
<keyword evidence="2" id="KW-1185">Reference proteome</keyword>
<reference evidence="1" key="1">
    <citation type="journal article" date="2020" name="Cell">
        <title>Large-Scale Comparative Analyses of Tick Genomes Elucidate Their Genetic Diversity and Vector Capacities.</title>
        <authorList>
            <consortium name="Tick Genome and Microbiome Consortium (TIGMIC)"/>
            <person name="Jia N."/>
            <person name="Wang J."/>
            <person name="Shi W."/>
            <person name="Du L."/>
            <person name="Sun Y."/>
            <person name="Zhan W."/>
            <person name="Jiang J.F."/>
            <person name="Wang Q."/>
            <person name="Zhang B."/>
            <person name="Ji P."/>
            <person name="Bell-Sakyi L."/>
            <person name="Cui X.M."/>
            <person name="Yuan T.T."/>
            <person name="Jiang B.G."/>
            <person name="Yang W.F."/>
            <person name="Lam T.T."/>
            <person name="Chang Q.C."/>
            <person name="Ding S.J."/>
            <person name="Wang X.J."/>
            <person name="Zhu J.G."/>
            <person name="Ruan X.D."/>
            <person name="Zhao L."/>
            <person name="Wei J.T."/>
            <person name="Ye R.Z."/>
            <person name="Que T.C."/>
            <person name="Du C.H."/>
            <person name="Zhou Y.H."/>
            <person name="Cheng J.X."/>
            <person name="Dai P.F."/>
            <person name="Guo W.B."/>
            <person name="Han X.H."/>
            <person name="Huang E.J."/>
            <person name="Li L.F."/>
            <person name="Wei W."/>
            <person name="Gao Y.C."/>
            <person name="Liu J.Z."/>
            <person name="Shao H.Z."/>
            <person name="Wang X."/>
            <person name="Wang C.C."/>
            <person name="Yang T.C."/>
            <person name="Huo Q.B."/>
            <person name="Li W."/>
            <person name="Chen H.Y."/>
            <person name="Chen S.E."/>
            <person name="Zhou L.G."/>
            <person name="Ni X.B."/>
            <person name="Tian J.H."/>
            <person name="Sheng Y."/>
            <person name="Liu T."/>
            <person name="Pan Y.S."/>
            <person name="Xia L.Y."/>
            <person name="Li J."/>
            <person name="Zhao F."/>
            <person name="Cao W.C."/>
        </authorList>
    </citation>
    <scope>NUCLEOTIDE SEQUENCE</scope>
    <source>
        <strain evidence="1">Rsan-2018</strain>
    </source>
</reference>
<organism evidence="1 2">
    <name type="scientific">Rhipicephalus sanguineus</name>
    <name type="common">Brown dog tick</name>
    <name type="synonym">Ixodes sanguineus</name>
    <dbReference type="NCBI Taxonomy" id="34632"/>
    <lineage>
        <taxon>Eukaryota</taxon>
        <taxon>Metazoa</taxon>
        <taxon>Ecdysozoa</taxon>
        <taxon>Arthropoda</taxon>
        <taxon>Chelicerata</taxon>
        <taxon>Arachnida</taxon>
        <taxon>Acari</taxon>
        <taxon>Parasitiformes</taxon>
        <taxon>Ixodida</taxon>
        <taxon>Ixodoidea</taxon>
        <taxon>Ixodidae</taxon>
        <taxon>Rhipicephalinae</taxon>
        <taxon>Rhipicephalus</taxon>
        <taxon>Rhipicephalus</taxon>
    </lineage>
</organism>
<name>A0A9D4T1B4_RHISA</name>
<proteinExistence type="predicted"/>
<accession>A0A9D4T1B4</accession>